<dbReference type="Proteomes" id="UP000264883">
    <property type="component" value="Chromosome"/>
</dbReference>
<dbReference type="Gene3D" id="3.40.50.720">
    <property type="entry name" value="NAD(P)-binding Rossmann-like Domain"/>
    <property type="match status" value="1"/>
</dbReference>
<dbReference type="InterPro" id="IPR036291">
    <property type="entry name" value="NAD(P)-bd_dom_sf"/>
</dbReference>
<keyword evidence="7" id="KW-0791">Threonine biosynthesis</keyword>
<feature type="binding site" evidence="13">
    <location>
        <position position="205"/>
    </location>
    <ligand>
        <name>L-homoserine</name>
        <dbReference type="ChEBI" id="CHEBI:57476"/>
    </ligand>
</feature>
<keyword evidence="8" id="KW-0560">Oxidoreductase</keyword>
<keyword evidence="10" id="KW-0486">Methionine biosynthesis</keyword>
<evidence type="ECO:0000313" key="16">
    <source>
        <dbReference type="EMBL" id="ASW42253.1"/>
    </source>
</evidence>
<evidence type="ECO:0000313" key="17">
    <source>
        <dbReference type="Proteomes" id="UP000264883"/>
    </source>
</evidence>
<evidence type="ECO:0000256" key="3">
    <source>
        <dbReference type="ARBA" id="ARBA00006753"/>
    </source>
</evidence>
<dbReference type="EMBL" id="CP016786">
    <property type="protein sequence ID" value="ASW42253.1"/>
    <property type="molecule type" value="Genomic_DNA"/>
</dbReference>
<dbReference type="Gene3D" id="3.30.360.10">
    <property type="entry name" value="Dihydrodipicolinate Reductase, domain 2"/>
    <property type="match status" value="1"/>
</dbReference>
<evidence type="ECO:0000259" key="15">
    <source>
        <dbReference type="Pfam" id="PF03447"/>
    </source>
</evidence>
<evidence type="ECO:0000256" key="13">
    <source>
        <dbReference type="PIRSR" id="PIRSR036497-2"/>
    </source>
</evidence>
<evidence type="ECO:0000256" key="4">
    <source>
        <dbReference type="ARBA" id="ARBA00013213"/>
    </source>
</evidence>
<dbReference type="UniPathway" id="UPA00051">
    <property type="reaction ID" value="UER00465"/>
</dbReference>
<evidence type="ECO:0000256" key="2">
    <source>
        <dbReference type="ARBA" id="ARBA00005062"/>
    </source>
</evidence>
<dbReference type="InterPro" id="IPR001342">
    <property type="entry name" value="HDH_cat"/>
</dbReference>
<dbReference type="PIRSF" id="PIRSF036497">
    <property type="entry name" value="HDH_short"/>
    <property type="match status" value="1"/>
</dbReference>
<feature type="binding site" evidence="13">
    <location>
        <position position="120"/>
    </location>
    <ligand>
        <name>NADPH</name>
        <dbReference type="ChEBI" id="CHEBI:57783"/>
    </ligand>
</feature>
<evidence type="ECO:0000256" key="11">
    <source>
        <dbReference type="ARBA" id="ARBA00048841"/>
    </source>
</evidence>
<gene>
    <name evidence="16" type="ORF">BEN51_01720</name>
</gene>
<feature type="domain" description="Aspartate/homoserine dehydrogenase NAD-binding" evidence="15">
    <location>
        <begin position="7"/>
        <end position="142"/>
    </location>
</feature>
<dbReference type="FunFam" id="3.30.360.10:FF:000005">
    <property type="entry name" value="Homoserine dehydrogenase"/>
    <property type="match status" value="1"/>
</dbReference>
<evidence type="ECO:0000256" key="12">
    <source>
        <dbReference type="PIRSR" id="PIRSR036497-1"/>
    </source>
</evidence>
<keyword evidence="9" id="KW-0915">Sodium</keyword>
<dbReference type="GO" id="GO:0009088">
    <property type="term" value="P:threonine biosynthetic process"/>
    <property type="evidence" value="ECO:0007669"/>
    <property type="project" value="UniProtKB-UniPathway"/>
</dbReference>
<dbReference type="GO" id="GO:0050661">
    <property type="term" value="F:NADP binding"/>
    <property type="evidence" value="ECO:0007669"/>
    <property type="project" value="InterPro"/>
</dbReference>
<evidence type="ECO:0000256" key="9">
    <source>
        <dbReference type="ARBA" id="ARBA00023053"/>
    </source>
</evidence>
<dbReference type="OrthoDB" id="9808167at2"/>
<dbReference type="InterPro" id="IPR022697">
    <property type="entry name" value="HDH_short"/>
</dbReference>
<dbReference type="EC" id="1.1.1.3" evidence="4"/>
<evidence type="ECO:0000256" key="5">
    <source>
        <dbReference type="ARBA" id="ARBA00013376"/>
    </source>
</evidence>
<dbReference type="InterPro" id="IPR005106">
    <property type="entry name" value="Asp/hSer_DH_NAD-bd"/>
</dbReference>
<dbReference type="RefSeq" id="WP_119864382.1">
    <property type="nucleotide sequence ID" value="NZ_CP016786.1"/>
</dbReference>
<dbReference type="PANTHER" id="PTHR43331:SF1">
    <property type="entry name" value="HOMOSERINE DEHYDROGENASE"/>
    <property type="match status" value="1"/>
</dbReference>
<comment type="pathway">
    <text evidence="2">Amino-acid biosynthesis; L-methionine biosynthesis via de novo pathway; L-homoserine from L-aspartate: step 3/3.</text>
</comment>
<sequence length="336" mass="37354">MDIGLIGYGGVAKEFISLLLDKENYLEKLGFKIKVKYIIRSSGGIYVEEGINLKEIISIGDKLNYHSKFREGINIETIIKNKDVDTLVELTNTNLENGEPGLSHIKKALENKINIVTGNKGPIVLKYKELKEIAYKNNVKLLIGCTTGGALPTLNAGTYDIAGAEVLKIEGILNGTSNYILTEMYENNLNYKIALEKAIEEKIVEKNYSYDVEGYDTASKMLIISNALLDTNLTLEDIEIEGITKLTRERILEEKLKGNRPKLIGTIIKKNNKIEAKVKLEFIDKNHKLYFIDGKDKGICYYTDTLGEILIAGGASGTRNAAASVLRDIVNMGIIR</sequence>
<feature type="active site" description="Proton donor" evidence="12">
    <location>
        <position position="220"/>
    </location>
</feature>
<organism evidence="16 17">
    <name type="scientific">Clostridium isatidis</name>
    <dbReference type="NCBI Taxonomy" id="182773"/>
    <lineage>
        <taxon>Bacteria</taxon>
        <taxon>Bacillati</taxon>
        <taxon>Bacillota</taxon>
        <taxon>Clostridia</taxon>
        <taxon>Eubacteriales</taxon>
        <taxon>Clostridiaceae</taxon>
        <taxon>Clostridium</taxon>
    </lineage>
</organism>
<dbReference type="GO" id="GO:0004412">
    <property type="term" value="F:homoserine dehydrogenase activity"/>
    <property type="evidence" value="ECO:0007669"/>
    <property type="project" value="UniProtKB-EC"/>
</dbReference>
<evidence type="ECO:0000259" key="14">
    <source>
        <dbReference type="Pfam" id="PF00742"/>
    </source>
</evidence>
<evidence type="ECO:0000256" key="10">
    <source>
        <dbReference type="ARBA" id="ARBA00023167"/>
    </source>
</evidence>
<dbReference type="Pfam" id="PF03447">
    <property type="entry name" value="NAD_binding_3"/>
    <property type="match status" value="1"/>
</dbReference>
<comment type="pathway">
    <text evidence="1">Amino-acid biosynthesis; L-threonine biosynthesis; L-threonine from L-aspartate: step 3/5.</text>
</comment>
<dbReference type="Pfam" id="PF00742">
    <property type="entry name" value="Homoserine_dh"/>
    <property type="match status" value="1"/>
</dbReference>
<dbReference type="KEGG" id="cia:BEN51_01720"/>
<protein>
    <recommendedName>
        <fullName evidence="5">Homoserine dehydrogenase</fullName>
        <ecNumber evidence="4">1.1.1.3</ecNumber>
    </recommendedName>
</protein>
<evidence type="ECO:0000256" key="7">
    <source>
        <dbReference type="ARBA" id="ARBA00022697"/>
    </source>
</evidence>
<name>A0A343J9P5_9CLOT</name>
<dbReference type="PANTHER" id="PTHR43331">
    <property type="entry name" value="HOMOSERINE DEHYDROGENASE"/>
    <property type="match status" value="1"/>
</dbReference>
<comment type="similarity">
    <text evidence="3">Belongs to the homoserine dehydrogenase family.</text>
</comment>
<dbReference type="UniPathway" id="UPA00050">
    <property type="reaction ID" value="UER00063"/>
</dbReference>
<reference evidence="16 17" key="1">
    <citation type="submission" date="2016-08" db="EMBL/GenBank/DDBJ databases">
        <title>Complete Genome Sequence Of The Indigo Reducing Clostridium isatidis DSM15098.</title>
        <authorList>
            <person name="Little G.T."/>
            <person name="Minton N.P."/>
        </authorList>
    </citation>
    <scope>NUCLEOTIDE SEQUENCE [LARGE SCALE GENOMIC DNA]</scope>
    <source>
        <strain evidence="16 17">DSM 15098</strain>
    </source>
</reference>
<dbReference type="GO" id="GO:0009086">
    <property type="term" value="P:methionine biosynthetic process"/>
    <property type="evidence" value="ECO:0007669"/>
    <property type="project" value="UniProtKB-KW"/>
</dbReference>
<evidence type="ECO:0000256" key="1">
    <source>
        <dbReference type="ARBA" id="ARBA00005056"/>
    </source>
</evidence>
<evidence type="ECO:0000256" key="6">
    <source>
        <dbReference type="ARBA" id="ARBA00022605"/>
    </source>
</evidence>
<dbReference type="SUPFAM" id="SSF51735">
    <property type="entry name" value="NAD(P)-binding Rossmann-fold domains"/>
    <property type="match status" value="1"/>
</dbReference>
<accession>A0A343J9P5</accession>
<keyword evidence="13" id="KW-0521">NADP</keyword>
<feature type="domain" description="Homoserine dehydrogenase catalytic" evidence="14">
    <location>
        <begin position="152"/>
        <end position="330"/>
    </location>
</feature>
<evidence type="ECO:0000256" key="8">
    <source>
        <dbReference type="ARBA" id="ARBA00023002"/>
    </source>
</evidence>
<proteinExistence type="inferred from homology"/>
<keyword evidence="6" id="KW-0028">Amino-acid biosynthesis</keyword>
<keyword evidence="17" id="KW-1185">Reference proteome</keyword>
<dbReference type="SUPFAM" id="SSF55347">
    <property type="entry name" value="Glyceraldehyde-3-phosphate dehydrogenase-like, C-terminal domain"/>
    <property type="match status" value="1"/>
</dbReference>
<comment type="catalytic activity">
    <reaction evidence="11">
        <text>L-homoserine + NADP(+) = L-aspartate 4-semialdehyde + NADPH + H(+)</text>
        <dbReference type="Rhea" id="RHEA:15761"/>
        <dbReference type="ChEBI" id="CHEBI:15378"/>
        <dbReference type="ChEBI" id="CHEBI:57476"/>
        <dbReference type="ChEBI" id="CHEBI:57783"/>
        <dbReference type="ChEBI" id="CHEBI:58349"/>
        <dbReference type="ChEBI" id="CHEBI:537519"/>
        <dbReference type="EC" id="1.1.1.3"/>
    </reaction>
    <physiologicalReaction direction="right-to-left" evidence="11">
        <dbReference type="Rhea" id="RHEA:15763"/>
    </physiologicalReaction>
</comment>
<dbReference type="AlphaFoldDB" id="A0A343J9P5"/>